<protein>
    <recommendedName>
        <fullName evidence="3">1,4-alpha-glucan branching enzyme</fullName>
    </recommendedName>
</protein>
<dbReference type="OrthoDB" id="9808866at2"/>
<dbReference type="EMBL" id="CP002545">
    <property type="protein sequence ID" value="ADY51822.1"/>
    <property type="molecule type" value="Genomic_DNA"/>
</dbReference>
<reference evidence="2" key="2">
    <citation type="submission" date="2011-02" db="EMBL/GenBank/DDBJ databases">
        <title>The complete genome of Pedobacter saltans DSM 12145.</title>
        <authorList>
            <consortium name="US DOE Joint Genome Institute (JGI-PGF)"/>
            <person name="Lucas S."/>
            <person name="Copeland A."/>
            <person name="Lapidus A."/>
            <person name="Bruce D."/>
            <person name="Goodwin L."/>
            <person name="Pitluck S."/>
            <person name="Kyrpides N."/>
            <person name="Mavromatis K."/>
            <person name="Pagani I."/>
            <person name="Ivanova N."/>
            <person name="Ovchinnikova G."/>
            <person name="Lu M."/>
            <person name="Detter J.C."/>
            <person name="Han C."/>
            <person name="Land M."/>
            <person name="Hauser L."/>
            <person name="Markowitz V."/>
            <person name="Cheng J.-F."/>
            <person name="Hugenholtz P."/>
            <person name="Woyke T."/>
            <person name="Wu D."/>
            <person name="Tindall B."/>
            <person name="Pomrenke H.G."/>
            <person name="Brambilla E."/>
            <person name="Klenk H.-P."/>
            <person name="Eisen J.A."/>
        </authorList>
    </citation>
    <scope>NUCLEOTIDE SEQUENCE [LARGE SCALE GENOMIC DNA]</scope>
    <source>
        <strain evidence="2">ATCC 51119 / DSM 12145 / JCM 21818 / LMG 10337 / NBRC 100064 / NCIMB 13643</strain>
    </source>
</reference>
<dbReference type="KEGG" id="psn:Pedsa_1255"/>
<dbReference type="Proteomes" id="UP000000310">
    <property type="component" value="Chromosome"/>
</dbReference>
<proteinExistence type="predicted"/>
<keyword evidence="2" id="KW-1185">Reference proteome</keyword>
<evidence type="ECO:0000313" key="2">
    <source>
        <dbReference type="Proteomes" id="UP000000310"/>
    </source>
</evidence>
<evidence type="ECO:0008006" key="3">
    <source>
        <dbReference type="Google" id="ProtNLM"/>
    </source>
</evidence>
<evidence type="ECO:0000313" key="1">
    <source>
        <dbReference type="EMBL" id="ADY51822.1"/>
    </source>
</evidence>
<organism evidence="1 2">
    <name type="scientific">Pseudopedobacter saltans (strain ATCC 51119 / DSM 12145 / JCM 21818 / CCUG 39354 / LMG 10337 / NBRC 100064 / NCIMB 13643)</name>
    <name type="common">Pedobacter saltans</name>
    <dbReference type="NCBI Taxonomy" id="762903"/>
    <lineage>
        <taxon>Bacteria</taxon>
        <taxon>Pseudomonadati</taxon>
        <taxon>Bacteroidota</taxon>
        <taxon>Sphingobacteriia</taxon>
        <taxon>Sphingobacteriales</taxon>
        <taxon>Sphingobacteriaceae</taxon>
        <taxon>Pseudopedobacter</taxon>
    </lineage>
</organism>
<dbReference type="AlphaFoldDB" id="F0SDS6"/>
<accession>F0SDS6</accession>
<gene>
    <name evidence="1" type="ordered locus">Pedsa_1255</name>
</gene>
<reference evidence="1 2" key="1">
    <citation type="journal article" date="2011" name="Stand. Genomic Sci.">
        <title>Complete genome sequence of the gliding, heparinolytic Pedobacter saltans type strain (113).</title>
        <authorList>
            <person name="Liolios K."/>
            <person name="Sikorski J."/>
            <person name="Lu M."/>
            <person name="Nolan M."/>
            <person name="Lapidus A."/>
            <person name="Lucas S."/>
            <person name="Hammon N."/>
            <person name="Deshpande S."/>
            <person name="Cheng J.F."/>
            <person name="Tapia R."/>
            <person name="Han C."/>
            <person name="Goodwin L."/>
            <person name="Pitluck S."/>
            <person name="Huntemann M."/>
            <person name="Ivanova N."/>
            <person name="Pagani I."/>
            <person name="Mavromatis K."/>
            <person name="Ovchinikova G."/>
            <person name="Pati A."/>
            <person name="Chen A."/>
            <person name="Palaniappan K."/>
            <person name="Land M."/>
            <person name="Hauser L."/>
            <person name="Brambilla E.M."/>
            <person name="Kotsyurbenko O."/>
            <person name="Rohde M."/>
            <person name="Tindall B.J."/>
            <person name="Abt B."/>
            <person name="Goker M."/>
            <person name="Detter J.C."/>
            <person name="Woyke T."/>
            <person name="Bristow J."/>
            <person name="Eisen J.A."/>
            <person name="Markowitz V."/>
            <person name="Hugenholtz P."/>
            <person name="Klenk H.P."/>
            <person name="Kyrpides N.C."/>
        </authorList>
    </citation>
    <scope>NUCLEOTIDE SEQUENCE [LARGE SCALE GENOMIC DNA]</scope>
    <source>
        <strain evidence="2">ATCC 51119 / DSM 12145 / JCM 21818 / LMG 10337 / NBRC 100064 / NCIMB 13643</strain>
    </source>
</reference>
<dbReference type="STRING" id="762903.Pedsa_1255"/>
<dbReference type="eggNOG" id="ENOG5032Y6R">
    <property type="taxonomic scope" value="Bacteria"/>
</dbReference>
<dbReference type="RefSeq" id="WP_013632321.1">
    <property type="nucleotide sequence ID" value="NC_015177.1"/>
</dbReference>
<sequence>MSASKQTHDHEVIRKWVEERKGVPSKIKGTGDNEEEGVLRIHFPEFSDSDNFEEMDWDIFFKEFDDNKLDFLYQEKKENGETSTFHKFVERE</sequence>
<name>F0SDS6_PSESL</name>
<dbReference type="HOGENOM" id="CLU_151279_1_0_10"/>